<dbReference type="AlphaFoldDB" id="A0A8K0DT49"/>
<dbReference type="PROSITE" id="PS50023">
    <property type="entry name" value="LIM_DOMAIN_2"/>
    <property type="match status" value="1"/>
</dbReference>
<evidence type="ECO:0000256" key="3">
    <source>
        <dbReference type="ARBA" id="ARBA00022833"/>
    </source>
</evidence>
<evidence type="ECO:0000256" key="6">
    <source>
        <dbReference type="SAM" id="MobiDB-lite"/>
    </source>
</evidence>
<gene>
    <name evidence="8" type="ORF">FNV43_RR24727</name>
</gene>
<dbReference type="InterPro" id="IPR001781">
    <property type="entry name" value="Znf_LIM"/>
</dbReference>
<keyword evidence="4 5" id="KW-0440">LIM domain</keyword>
<keyword evidence="1 5" id="KW-0479">Metal-binding</keyword>
<name>A0A8K0DT49_9ROSA</name>
<feature type="region of interest" description="Disordered" evidence="6">
    <location>
        <begin position="428"/>
        <end position="453"/>
    </location>
</feature>
<feature type="compositionally biased region" description="Low complexity" evidence="6">
    <location>
        <begin position="428"/>
        <end position="448"/>
    </location>
</feature>
<dbReference type="InterPro" id="IPR022087">
    <property type="entry name" value="DA1-like_dom"/>
</dbReference>
<dbReference type="Proteomes" id="UP000796880">
    <property type="component" value="Unassembled WGS sequence"/>
</dbReference>
<dbReference type="PROSITE" id="PS00478">
    <property type="entry name" value="LIM_DOMAIN_1"/>
    <property type="match status" value="1"/>
</dbReference>
<keyword evidence="9" id="KW-1185">Reference proteome</keyword>
<dbReference type="FunFam" id="2.10.110.10:FF:000107">
    <property type="entry name" value="Protein DA1-related 2"/>
    <property type="match status" value="1"/>
</dbReference>
<comment type="caution">
    <text evidence="8">The sequence shown here is derived from an EMBL/GenBank/DDBJ whole genome shotgun (WGS) entry which is preliminary data.</text>
</comment>
<dbReference type="SMART" id="SM00132">
    <property type="entry name" value="LIM"/>
    <property type="match status" value="1"/>
</dbReference>
<evidence type="ECO:0000259" key="7">
    <source>
        <dbReference type="PROSITE" id="PS50023"/>
    </source>
</evidence>
<dbReference type="OrthoDB" id="25414at2759"/>
<dbReference type="PANTHER" id="PTHR24209">
    <property type="entry name" value="PROTEIN DA1-RELATED 2"/>
    <property type="match status" value="1"/>
</dbReference>
<proteinExistence type="predicted"/>
<evidence type="ECO:0000256" key="2">
    <source>
        <dbReference type="ARBA" id="ARBA00022737"/>
    </source>
</evidence>
<dbReference type="GO" id="GO:0043130">
    <property type="term" value="F:ubiquitin binding"/>
    <property type="evidence" value="ECO:0007669"/>
    <property type="project" value="TreeGrafter"/>
</dbReference>
<evidence type="ECO:0000256" key="5">
    <source>
        <dbReference type="PROSITE-ProRule" id="PRU00125"/>
    </source>
</evidence>
<feature type="compositionally biased region" description="Gly residues" evidence="6">
    <location>
        <begin position="41"/>
        <end position="53"/>
    </location>
</feature>
<dbReference type="CDD" id="cd09396">
    <property type="entry name" value="LIM_DA1"/>
    <property type="match status" value="1"/>
</dbReference>
<dbReference type="SUPFAM" id="SSF57716">
    <property type="entry name" value="Glucocorticoid receptor-like (DNA-binding domain)"/>
    <property type="match status" value="1"/>
</dbReference>
<dbReference type="Gene3D" id="2.10.110.10">
    <property type="entry name" value="Cysteine Rich Protein"/>
    <property type="match status" value="1"/>
</dbReference>
<evidence type="ECO:0000256" key="4">
    <source>
        <dbReference type="ARBA" id="ARBA00023038"/>
    </source>
</evidence>
<dbReference type="GO" id="GO:0046872">
    <property type="term" value="F:metal ion binding"/>
    <property type="evidence" value="ECO:0007669"/>
    <property type="project" value="UniProtKB-KW"/>
</dbReference>
<dbReference type="Pfam" id="PF12315">
    <property type="entry name" value="DA1-like"/>
    <property type="match status" value="1"/>
</dbReference>
<feature type="region of interest" description="Disordered" evidence="6">
    <location>
        <begin position="41"/>
        <end position="61"/>
    </location>
</feature>
<accession>A0A8K0DT49</accession>
<dbReference type="InterPro" id="IPR045218">
    <property type="entry name" value="DA1-like"/>
</dbReference>
<keyword evidence="2" id="KW-0677">Repeat</keyword>
<reference evidence="8" key="1">
    <citation type="submission" date="2020-03" db="EMBL/GenBank/DDBJ databases">
        <title>A high-quality chromosome-level genome assembly of a woody plant with both climbing and erect habits, Rhamnella rubrinervis.</title>
        <authorList>
            <person name="Lu Z."/>
            <person name="Yang Y."/>
            <person name="Zhu X."/>
            <person name="Sun Y."/>
        </authorList>
    </citation>
    <scope>NUCLEOTIDE SEQUENCE</scope>
    <source>
        <strain evidence="8">BYM</strain>
        <tissue evidence="8">Leaf</tissue>
    </source>
</reference>
<evidence type="ECO:0000313" key="9">
    <source>
        <dbReference type="Proteomes" id="UP000796880"/>
    </source>
</evidence>
<protein>
    <recommendedName>
        <fullName evidence="7">LIM zinc-binding domain-containing protein</fullName>
    </recommendedName>
</protein>
<dbReference type="InterPro" id="IPR003903">
    <property type="entry name" value="UIM_dom"/>
</dbReference>
<evidence type="ECO:0000313" key="8">
    <source>
        <dbReference type="EMBL" id="KAF3433624.1"/>
    </source>
</evidence>
<dbReference type="PANTHER" id="PTHR24209:SF7">
    <property type="entry name" value="PROTEIN DA1-RELATED 2"/>
    <property type="match status" value="1"/>
</dbReference>
<dbReference type="EMBL" id="VOIH02000011">
    <property type="protein sequence ID" value="KAF3433624.1"/>
    <property type="molecule type" value="Genomic_DNA"/>
</dbReference>
<evidence type="ECO:0000256" key="1">
    <source>
        <dbReference type="ARBA" id="ARBA00022723"/>
    </source>
</evidence>
<feature type="domain" description="LIM zinc-binding" evidence="7">
    <location>
        <begin position="140"/>
        <end position="200"/>
    </location>
</feature>
<organism evidence="8 9">
    <name type="scientific">Rhamnella rubrinervis</name>
    <dbReference type="NCBI Taxonomy" id="2594499"/>
    <lineage>
        <taxon>Eukaryota</taxon>
        <taxon>Viridiplantae</taxon>
        <taxon>Streptophyta</taxon>
        <taxon>Embryophyta</taxon>
        <taxon>Tracheophyta</taxon>
        <taxon>Spermatophyta</taxon>
        <taxon>Magnoliopsida</taxon>
        <taxon>eudicotyledons</taxon>
        <taxon>Gunneridae</taxon>
        <taxon>Pentapetalae</taxon>
        <taxon>rosids</taxon>
        <taxon>fabids</taxon>
        <taxon>Rosales</taxon>
        <taxon>Rhamnaceae</taxon>
        <taxon>rhamnoid group</taxon>
        <taxon>Rhamneae</taxon>
        <taxon>Rhamnella</taxon>
    </lineage>
</organism>
<keyword evidence="3 5" id="KW-0862">Zinc</keyword>
<dbReference type="PROSITE" id="PS50330">
    <property type="entry name" value="UIM"/>
    <property type="match status" value="1"/>
</dbReference>
<sequence>MAPSSVNHLSQPCIYGHFVSSYTERKSRFMKWLSKLFKGGSTRGGASSSGGGSRHPQFIGDENMAWRTPIGSVDDHSRQKEKDELDRAIALSMAEDSKRRSGHRWRRENDEDFSRALHDDLHPPFYTPQAPQQYYSWGSKICGGCKREIIYGNYLGCMGTYFHPQCFCCRFCGRPITESEFSLSGKDPYHKTCFKELAHPKCEVCHRFIPTNKDGLIEYRCHPFWSQKYCPSHEHDNTARCCSCERLESWDARYITMGDGRSLCLECMESAIMDTGDCQPLYHAIRDFFEGMYMGLDQQIPMLLVERQALNEAFNGEKYGSHHMPETRGLCLSEEQTVTSILRRPRIGGRQLIGMRTQPQKLTRKCEVTAILVLYGLPRLLTGAILAHELMHGWLRLKGFRNLNIEVEEGICQVMSYMWLESEVMPGSRSTPSTSSAASSSSSSSSSKKGGKSNAENKLGEFFLHQIASDGSTAYGGGFRAANAAVGKYGLRRTLDHIHLTGNFPL</sequence>
<dbReference type="Pfam" id="PF00412">
    <property type="entry name" value="LIM"/>
    <property type="match status" value="1"/>
</dbReference>